<dbReference type="SMART" id="SM00798">
    <property type="entry name" value="AICARFT_IMPCHas"/>
    <property type="match status" value="1"/>
</dbReference>
<dbReference type="EC" id="2.1.2.3" evidence="10"/>
<dbReference type="FunFam" id="3.40.50.1380:FF:000001">
    <property type="entry name" value="Bifunctional purine biosynthesis protein PurH"/>
    <property type="match status" value="1"/>
</dbReference>
<dbReference type="UniPathway" id="UPA00074">
    <property type="reaction ID" value="UER00133"/>
</dbReference>
<sequence length="513" mass="54703">MKIKRALISVSDKRGLVEFAQKLCRLGVELISTGGTLQVLRDAGLPAVYVGDVTGFPEMMDGRVKTLHPRIHGGILAVRDNPEHVAALTAYNIPAIDMVVVNLYPFRQTVAKPGVTLAEAVENIDIGGPAMVRAAAKNFRHVAVVVNPDRYGEISERLAVDGDLTVEYRMALAREAYYHTAEYDACIAAYLDGQLGAGSFPAKLHLVFEKVQDLRYGENPHQQAAFYRTKYFAGGGIATARQLHGKELSFNNIVDLEAAYALVNEFAQPAAVIIKHTNPCGTAIAASLAEAYAKAYAADPVSAFGGIVGLNRPVDKATAEQISAVFTEAVVAPGYSDEALDRLRQKKNLRLLLAAPAGTTATEWDIKKVSGGILVQETDRADADQADMKVVSQQAPSAAEWEDLLFAWKVVKHVKSNAIVVAKGGQTLGVGAGQMNRVGAAQIALAQAGGKAQGAVLASDAFFPFRDTVDAAARAGIRAIIQPGGSVRDDETIQAANEHGIALVFTGVRHFKH</sequence>
<dbReference type="Gene3D" id="3.40.50.1380">
    <property type="entry name" value="Methylglyoxal synthase-like domain"/>
    <property type="match status" value="1"/>
</dbReference>
<dbReference type="InterPro" id="IPR036914">
    <property type="entry name" value="MGS-like_dom_sf"/>
</dbReference>
<evidence type="ECO:0000259" key="11">
    <source>
        <dbReference type="PROSITE" id="PS51855"/>
    </source>
</evidence>
<dbReference type="AlphaFoldDB" id="A1HSW4"/>
<keyword evidence="6 10" id="KW-0378">Hydrolase</keyword>
<dbReference type="SUPFAM" id="SSF53927">
    <property type="entry name" value="Cytidine deaminase-like"/>
    <property type="match status" value="1"/>
</dbReference>
<dbReference type="Gene3D" id="3.40.140.20">
    <property type="match status" value="2"/>
</dbReference>
<evidence type="ECO:0000256" key="2">
    <source>
        <dbReference type="ARBA" id="ARBA00004954"/>
    </source>
</evidence>
<keyword evidence="5 10" id="KW-0658">Purine biosynthesis</keyword>
<dbReference type="PANTHER" id="PTHR11692:SF0">
    <property type="entry name" value="BIFUNCTIONAL PURINE BIOSYNTHESIS PROTEIN ATIC"/>
    <property type="match status" value="1"/>
</dbReference>
<gene>
    <name evidence="10" type="primary">purH</name>
    <name evidence="12" type="ORF">TcarDRAFT_0399</name>
</gene>
<evidence type="ECO:0000256" key="4">
    <source>
        <dbReference type="ARBA" id="ARBA00022679"/>
    </source>
</evidence>
<dbReference type="HAMAP" id="MF_00139">
    <property type="entry name" value="PurH"/>
    <property type="match status" value="1"/>
</dbReference>
<accession>A1HSW4</accession>
<evidence type="ECO:0000256" key="8">
    <source>
        <dbReference type="ARBA" id="ARBA00050488"/>
    </source>
</evidence>
<dbReference type="EC" id="3.5.4.10" evidence="10"/>
<comment type="pathway">
    <text evidence="1 10">Purine metabolism; IMP biosynthesis via de novo pathway; IMP from 5-formamido-1-(5-phospho-D-ribosyl)imidazole-4-carboxamide: step 1/1.</text>
</comment>
<comment type="catalytic activity">
    <reaction evidence="8 10">
        <text>(6R)-10-formyltetrahydrofolate + 5-amino-1-(5-phospho-beta-D-ribosyl)imidazole-4-carboxamide = 5-formamido-1-(5-phospho-D-ribosyl)imidazole-4-carboxamide + (6S)-5,6,7,8-tetrahydrofolate</text>
        <dbReference type="Rhea" id="RHEA:22192"/>
        <dbReference type="ChEBI" id="CHEBI:57453"/>
        <dbReference type="ChEBI" id="CHEBI:58467"/>
        <dbReference type="ChEBI" id="CHEBI:58475"/>
        <dbReference type="ChEBI" id="CHEBI:195366"/>
        <dbReference type="EC" id="2.1.2.3"/>
    </reaction>
</comment>
<name>A1HSW4_9FIRM</name>
<dbReference type="InterPro" id="IPR016193">
    <property type="entry name" value="Cytidine_deaminase-like"/>
</dbReference>
<dbReference type="eggNOG" id="COG0138">
    <property type="taxonomic scope" value="Bacteria"/>
</dbReference>
<evidence type="ECO:0000313" key="12">
    <source>
        <dbReference type="EMBL" id="EAX46908.1"/>
    </source>
</evidence>
<dbReference type="NCBIfam" id="TIGR00355">
    <property type="entry name" value="purH"/>
    <property type="match status" value="1"/>
</dbReference>
<dbReference type="GO" id="GO:0006189">
    <property type="term" value="P:'de novo' IMP biosynthetic process"/>
    <property type="evidence" value="ECO:0007669"/>
    <property type="project" value="UniProtKB-UniRule"/>
</dbReference>
<dbReference type="PIRSF" id="PIRSF000414">
    <property type="entry name" value="AICARFT_IMPCHas"/>
    <property type="match status" value="1"/>
</dbReference>
<dbReference type="Proteomes" id="UP000005139">
    <property type="component" value="Unassembled WGS sequence"/>
</dbReference>
<comment type="similarity">
    <text evidence="3 10">Belongs to the PurH family.</text>
</comment>
<dbReference type="InterPro" id="IPR024051">
    <property type="entry name" value="AICAR_Tfase_dup_dom_sf"/>
</dbReference>
<dbReference type="InterPro" id="IPR002695">
    <property type="entry name" value="PurH-like"/>
</dbReference>
<comment type="domain">
    <text evidence="10">The IMP cyclohydrolase activity resides in the N-terminal region.</text>
</comment>
<evidence type="ECO:0000256" key="7">
    <source>
        <dbReference type="ARBA" id="ARBA00023268"/>
    </source>
</evidence>
<evidence type="ECO:0000256" key="1">
    <source>
        <dbReference type="ARBA" id="ARBA00004844"/>
    </source>
</evidence>
<comment type="caution">
    <text evidence="12">The sequence shown here is derived from an EMBL/GenBank/DDBJ whole genome shotgun (WGS) entry which is preliminary data.</text>
</comment>
<organism evidence="12 13">
    <name type="scientific">Thermosinus carboxydivorans Nor1</name>
    <dbReference type="NCBI Taxonomy" id="401526"/>
    <lineage>
        <taxon>Bacteria</taxon>
        <taxon>Bacillati</taxon>
        <taxon>Bacillota</taxon>
        <taxon>Negativicutes</taxon>
        <taxon>Selenomonadales</taxon>
        <taxon>Sporomusaceae</taxon>
        <taxon>Thermosinus</taxon>
    </lineage>
</organism>
<evidence type="ECO:0000256" key="9">
    <source>
        <dbReference type="ARBA" id="ARBA00050687"/>
    </source>
</evidence>
<dbReference type="GO" id="GO:0003937">
    <property type="term" value="F:IMP cyclohydrolase activity"/>
    <property type="evidence" value="ECO:0007669"/>
    <property type="project" value="UniProtKB-UniRule"/>
</dbReference>
<dbReference type="CDD" id="cd01421">
    <property type="entry name" value="IMPCH"/>
    <property type="match status" value="1"/>
</dbReference>
<proteinExistence type="inferred from homology"/>
<reference evidence="12 13" key="2">
    <citation type="submission" date="2007-01" db="EMBL/GenBank/DDBJ databases">
        <title>Sequencing of the draft genome and assembly of Thermosinus carboxydivorans Nor1.</title>
        <authorList>
            <consortium name="US DOE Joint Genome Institute (JGI-PGF)"/>
            <person name="Copeland A."/>
            <person name="Lucas S."/>
            <person name="Lapidus A."/>
            <person name="Barry K."/>
            <person name="Glavina del Rio T."/>
            <person name="Dalin E."/>
            <person name="Tice H."/>
            <person name="Bruce D."/>
            <person name="Pitluck S."/>
            <person name="Richardson P."/>
        </authorList>
    </citation>
    <scope>NUCLEOTIDE SEQUENCE [LARGE SCALE GENOMIC DNA]</scope>
    <source>
        <strain evidence="12 13">Nor1</strain>
    </source>
</reference>
<dbReference type="SUPFAM" id="SSF52335">
    <property type="entry name" value="Methylglyoxal synthase-like"/>
    <property type="match status" value="1"/>
</dbReference>
<evidence type="ECO:0000256" key="3">
    <source>
        <dbReference type="ARBA" id="ARBA00007667"/>
    </source>
</evidence>
<keyword evidence="7 10" id="KW-0511">Multifunctional enzyme</keyword>
<dbReference type="SMART" id="SM00851">
    <property type="entry name" value="MGS"/>
    <property type="match status" value="1"/>
</dbReference>
<protein>
    <recommendedName>
        <fullName evidence="10">Bifunctional purine biosynthesis protein PurH</fullName>
    </recommendedName>
    <domain>
        <recommendedName>
            <fullName evidence="10">Phosphoribosylaminoimidazolecarboxamide formyltransferase</fullName>
            <ecNumber evidence="10">2.1.2.3</ecNumber>
        </recommendedName>
        <alternativeName>
            <fullName evidence="10">AICAR transformylase</fullName>
        </alternativeName>
    </domain>
    <domain>
        <recommendedName>
            <fullName evidence="10">IMP cyclohydrolase</fullName>
            <ecNumber evidence="10">3.5.4.10</ecNumber>
        </recommendedName>
        <alternativeName>
            <fullName evidence="10">ATIC</fullName>
        </alternativeName>
        <alternativeName>
            <fullName evidence="10">IMP synthase</fullName>
        </alternativeName>
        <alternativeName>
            <fullName evidence="10">Inosinicase</fullName>
        </alternativeName>
    </domain>
</protein>
<dbReference type="Pfam" id="PF02142">
    <property type="entry name" value="MGS"/>
    <property type="match status" value="1"/>
</dbReference>
<dbReference type="NCBIfam" id="NF002049">
    <property type="entry name" value="PRK00881.1"/>
    <property type="match status" value="1"/>
</dbReference>
<dbReference type="OrthoDB" id="9802065at2"/>
<comment type="catalytic activity">
    <reaction evidence="9 10">
        <text>IMP + H2O = 5-formamido-1-(5-phospho-D-ribosyl)imidazole-4-carboxamide</text>
        <dbReference type="Rhea" id="RHEA:18445"/>
        <dbReference type="ChEBI" id="CHEBI:15377"/>
        <dbReference type="ChEBI" id="CHEBI:58053"/>
        <dbReference type="ChEBI" id="CHEBI:58467"/>
        <dbReference type="EC" id="3.5.4.10"/>
    </reaction>
</comment>
<dbReference type="FunFam" id="3.40.140.20:FF:000002">
    <property type="entry name" value="Bifunctional purine biosynthesis protein PurH"/>
    <property type="match status" value="1"/>
</dbReference>
<evidence type="ECO:0000313" key="13">
    <source>
        <dbReference type="Proteomes" id="UP000005139"/>
    </source>
</evidence>
<keyword evidence="4 10" id="KW-0808">Transferase</keyword>
<dbReference type="EMBL" id="AAWL01000019">
    <property type="protein sequence ID" value="EAX46908.1"/>
    <property type="molecule type" value="Genomic_DNA"/>
</dbReference>
<evidence type="ECO:0000256" key="6">
    <source>
        <dbReference type="ARBA" id="ARBA00022801"/>
    </source>
</evidence>
<dbReference type="GO" id="GO:0005829">
    <property type="term" value="C:cytosol"/>
    <property type="evidence" value="ECO:0007669"/>
    <property type="project" value="TreeGrafter"/>
</dbReference>
<comment type="pathway">
    <text evidence="2 10">Purine metabolism; IMP biosynthesis via de novo pathway; 5-formamido-1-(5-phospho-D-ribosyl)imidazole-4-carboxamide from 5-amino-1-(5-phospho-D-ribosyl)imidazole-4-carboxamide (10-formyl THF route): step 1/1.</text>
</comment>
<dbReference type="PROSITE" id="PS51855">
    <property type="entry name" value="MGS"/>
    <property type="match status" value="1"/>
</dbReference>
<evidence type="ECO:0000256" key="5">
    <source>
        <dbReference type="ARBA" id="ARBA00022755"/>
    </source>
</evidence>
<dbReference type="FunFam" id="3.40.140.20:FF:000001">
    <property type="entry name" value="Bifunctional purine biosynthesis protein PurH"/>
    <property type="match status" value="1"/>
</dbReference>
<evidence type="ECO:0000256" key="10">
    <source>
        <dbReference type="HAMAP-Rule" id="MF_00139"/>
    </source>
</evidence>
<dbReference type="GO" id="GO:0004643">
    <property type="term" value="F:phosphoribosylaminoimidazolecarboxamide formyltransferase activity"/>
    <property type="evidence" value="ECO:0007669"/>
    <property type="project" value="UniProtKB-UniRule"/>
</dbReference>
<feature type="domain" description="MGS-like" evidence="11">
    <location>
        <begin position="1"/>
        <end position="146"/>
    </location>
</feature>
<dbReference type="PANTHER" id="PTHR11692">
    <property type="entry name" value="BIFUNCTIONAL PURINE BIOSYNTHESIS PROTEIN PURH"/>
    <property type="match status" value="1"/>
</dbReference>
<dbReference type="RefSeq" id="WP_007290119.1">
    <property type="nucleotide sequence ID" value="NZ_AAWL01000019.1"/>
</dbReference>
<dbReference type="InterPro" id="IPR011607">
    <property type="entry name" value="MGS-like_dom"/>
</dbReference>
<dbReference type="Pfam" id="PF01808">
    <property type="entry name" value="AICARFT_IMPCHas"/>
    <property type="match status" value="1"/>
</dbReference>
<keyword evidence="13" id="KW-1185">Reference proteome</keyword>
<reference evidence="12 13" key="1">
    <citation type="submission" date="2007-01" db="EMBL/GenBank/DDBJ databases">
        <title>Annotation of the draft genome assembly of Thermosinus carboxydivorans Nor1.</title>
        <authorList>
            <consortium name="US DOE Joint Genome Institute (JGI-ORNL)"/>
            <person name="Larimer F."/>
            <person name="Land M."/>
            <person name="Hauser L."/>
        </authorList>
    </citation>
    <scope>NUCLEOTIDE SEQUENCE [LARGE SCALE GENOMIC DNA]</scope>
    <source>
        <strain evidence="12 13">Nor1</strain>
    </source>
</reference>